<dbReference type="PATRIC" id="fig|159743.3.peg.6550"/>
<dbReference type="Pfam" id="PF13276">
    <property type="entry name" value="HTH_21"/>
    <property type="match status" value="1"/>
</dbReference>
<dbReference type="Pfam" id="PF00665">
    <property type="entry name" value="rve"/>
    <property type="match status" value="1"/>
</dbReference>
<dbReference type="Proteomes" id="UP000032534">
    <property type="component" value="Unassembled WGS sequence"/>
</dbReference>
<dbReference type="Gene3D" id="3.30.420.10">
    <property type="entry name" value="Ribonuclease H-like superfamily/Ribonuclease H"/>
    <property type="match status" value="1"/>
</dbReference>
<gene>
    <name evidence="3" type="ORF">QD47_29380</name>
</gene>
<evidence type="ECO:0000313" key="4">
    <source>
        <dbReference type="Proteomes" id="UP000032534"/>
    </source>
</evidence>
<name>A0A0D7WU69_9BACL</name>
<dbReference type="InterPro" id="IPR012337">
    <property type="entry name" value="RNaseH-like_sf"/>
</dbReference>
<dbReference type="InterPro" id="IPR050900">
    <property type="entry name" value="Transposase_IS3/IS150/IS904"/>
</dbReference>
<dbReference type="AlphaFoldDB" id="A0A0D7WU69"/>
<reference evidence="3 4" key="1">
    <citation type="submission" date="2014-11" db="EMBL/GenBank/DDBJ databases">
        <title>Draft Genome Sequences of Paenibacillus polymyxa NRRL B-30509 and Paenibacillus terrae NRRL B-30644, Strains from a Poultry Environment that Produce Tridecaptin A and Paenicidins.</title>
        <authorList>
            <person name="van Belkum M.J."/>
            <person name="Lohans C.T."/>
            <person name="Vederas J.C."/>
        </authorList>
    </citation>
    <scope>NUCLEOTIDE SEQUENCE [LARGE SCALE GENOMIC DNA]</scope>
    <source>
        <strain evidence="3 4">NRRL B-30644</strain>
    </source>
</reference>
<feature type="domain" description="Integrase catalytic" evidence="2">
    <location>
        <begin position="121"/>
        <end position="300"/>
    </location>
</feature>
<comment type="function">
    <text evidence="1">Involved in the transposition of the insertion sequence.</text>
</comment>
<dbReference type="NCBIfam" id="NF033516">
    <property type="entry name" value="transpos_IS3"/>
    <property type="match status" value="1"/>
</dbReference>
<dbReference type="GO" id="GO:0003676">
    <property type="term" value="F:nucleic acid binding"/>
    <property type="evidence" value="ECO:0007669"/>
    <property type="project" value="InterPro"/>
</dbReference>
<dbReference type="InterPro" id="IPR001584">
    <property type="entry name" value="Integrase_cat-core"/>
</dbReference>
<accession>A0A0D7WU69</accession>
<dbReference type="InterPro" id="IPR048020">
    <property type="entry name" value="Transpos_IS3"/>
</dbReference>
<protein>
    <submittedName>
        <fullName evidence="3">Integrase</fullName>
    </submittedName>
</protein>
<evidence type="ECO:0000313" key="3">
    <source>
        <dbReference type="EMBL" id="KJD42243.1"/>
    </source>
</evidence>
<dbReference type="PANTHER" id="PTHR46889">
    <property type="entry name" value="TRANSPOSASE INSF FOR INSERTION SEQUENCE IS3B-RELATED"/>
    <property type="match status" value="1"/>
</dbReference>
<dbReference type="GO" id="GO:0015074">
    <property type="term" value="P:DNA integration"/>
    <property type="evidence" value="ECO:0007669"/>
    <property type="project" value="InterPro"/>
</dbReference>
<dbReference type="EMBL" id="JTHP01000161">
    <property type="protein sequence ID" value="KJD42243.1"/>
    <property type="molecule type" value="Genomic_DNA"/>
</dbReference>
<keyword evidence="4" id="KW-1185">Reference proteome</keyword>
<organism evidence="3 4">
    <name type="scientific">Paenibacillus terrae</name>
    <dbReference type="NCBI Taxonomy" id="159743"/>
    <lineage>
        <taxon>Bacteria</taxon>
        <taxon>Bacillati</taxon>
        <taxon>Bacillota</taxon>
        <taxon>Bacilli</taxon>
        <taxon>Bacillales</taxon>
        <taxon>Paenibacillaceae</taxon>
        <taxon>Paenibacillus</taxon>
    </lineage>
</organism>
<dbReference type="InterPro" id="IPR025948">
    <property type="entry name" value="HTH-like_dom"/>
</dbReference>
<proteinExistence type="predicted"/>
<comment type="caution">
    <text evidence="3">The sequence shown here is derived from an EMBL/GenBank/DDBJ whole genome shotgun (WGS) entry which is preliminary data.</text>
</comment>
<evidence type="ECO:0000256" key="1">
    <source>
        <dbReference type="ARBA" id="ARBA00002286"/>
    </source>
</evidence>
<dbReference type="PANTHER" id="PTHR46889:SF5">
    <property type="entry name" value="INTEGRASE PROTEIN"/>
    <property type="match status" value="1"/>
</dbReference>
<dbReference type="Pfam" id="PF13333">
    <property type="entry name" value="rve_2"/>
    <property type="match status" value="1"/>
</dbReference>
<evidence type="ECO:0000259" key="2">
    <source>
        <dbReference type="PROSITE" id="PS50994"/>
    </source>
</evidence>
<dbReference type="SUPFAM" id="SSF53098">
    <property type="entry name" value="Ribonuclease H-like"/>
    <property type="match status" value="1"/>
</dbReference>
<sequence>MAIANVYISQGHSISLVLRILEVERSTYYAYVNRRNKPSASILKSGRPTPGYSFTQEGKRISDEQIKEWLMEMLADEYTSVYGYRKLTKLLNRQHRLVINKKKVYRLCKQMRVLRPQRKIKVKHPKRLANNRTLTGSNQLWETDIKYGWIAGEQRFFFLLSIIDVFDRSIVTYHLGLSCEAKDVVQITQEALMKRQLFDRAKRPVIRSDNGPQFISHRFAEACEQFELIHERIPPKTPNKNAHIESFHAILESECYQRHEFESYPHAYEVVTGFIHNYNHDRLHGSIYDMSPYEYMTAIKQGTVEAKLIKV</sequence>
<dbReference type="PROSITE" id="PS50994">
    <property type="entry name" value="INTEGRASE"/>
    <property type="match status" value="1"/>
</dbReference>
<dbReference type="InterPro" id="IPR036397">
    <property type="entry name" value="RNaseH_sf"/>
</dbReference>